<evidence type="ECO:0000313" key="1">
    <source>
        <dbReference type="EMBL" id="GBN37541.1"/>
    </source>
</evidence>
<evidence type="ECO:0008006" key="3">
    <source>
        <dbReference type="Google" id="ProtNLM"/>
    </source>
</evidence>
<organism evidence="1 2">
    <name type="scientific">Araneus ventricosus</name>
    <name type="common">Orbweaver spider</name>
    <name type="synonym">Epeira ventricosa</name>
    <dbReference type="NCBI Taxonomy" id="182803"/>
    <lineage>
        <taxon>Eukaryota</taxon>
        <taxon>Metazoa</taxon>
        <taxon>Ecdysozoa</taxon>
        <taxon>Arthropoda</taxon>
        <taxon>Chelicerata</taxon>
        <taxon>Arachnida</taxon>
        <taxon>Araneae</taxon>
        <taxon>Araneomorphae</taxon>
        <taxon>Entelegynae</taxon>
        <taxon>Araneoidea</taxon>
        <taxon>Araneidae</taxon>
        <taxon>Araneus</taxon>
    </lineage>
</organism>
<keyword evidence="2" id="KW-1185">Reference proteome</keyword>
<dbReference type="Proteomes" id="UP000499080">
    <property type="component" value="Unassembled WGS sequence"/>
</dbReference>
<dbReference type="EMBL" id="BGPR01009036">
    <property type="protein sequence ID" value="GBN37541.1"/>
    <property type="molecule type" value="Genomic_DNA"/>
</dbReference>
<dbReference type="AlphaFoldDB" id="A0A4Y2NE34"/>
<evidence type="ECO:0000313" key="2">
    <source>
        <dbReference type="Proteomes" id="UP000499080"/>
    </source>
</evidence>
<gene>
    <name evidence="1" type="ORF">AVEN_81077_1</name>
</gene>
<protein>
    <recommendedName>
        <fullName evidence="3">Serpin domain-containing protein</fullName>
    </recommendedName>
</protein>
<name>A0A4Y2NE34_ARAVE</name>
<reference evidence="1 2" key="1">
    <citation type="journal article" date="2019" name="Sci. Rep.">
        <title>Orb-weaving spider Araneus ventricosus genome elucidates the spidroin gene catalogue.</title>
        <authorList>
            <person name="Kono N."/>
            <person name="Nakamura H."/>
            <person name="Ohtoshi R."/>
            <person name="Moran D.A.P."/>
            <person name="Shinohara A."/>
            <person name="Yoshida Y."/>
            <person name="Fujiwara M."/>
            <person name="Mori M."/>
            <person name="Tomita M."/>
            <person name="Arakawa K."/>
        </authorList>
    </citation>
    <scope>NUCLEOTIDE SEQUENCE [LARGE SCALE GENOMIC DNA]</scope>
</reference>
<accession>A0A4Y2NE34</accession>
<sequence>MTSQFFTVDEFIEGKLSSTNLRDYEEECKKVIPPTFKDEELGTIFLPFSYVNSNIHVMTSQFFTVDEFIEGKLSSTNLRDYEEECKRVIPPAFKDEELGTIFLPFSYVNSNIHVMTSQFFTVDEFIEGKLSTANLSDDEEECKEVIPPAFKDAIYCTEEL</sequence>
<proteinExistence type="predicted"/>
<comment type="caution">
    <text evidence="1">The sequence shown here is derived from an EMBL/GenBank/DDBJ whole genome shotgun (WGS) entry which is preliminary data.</text>
</comment>